<organism evidence="20 21">
    <name type="scientific">Odontophorus gujanensis</name>
    <name type="common">marbled wood quail</name>
    <dbReference type="NCBI Taxonomy" id="886794"/>
    <lineage>
        <taxon>Eukaryota</taxon>
        <taxon>Metazoa</taxon>
        <taxon>Chordata</taxon>
        <taxon>Craniata</taxon>
        <taxon>Vertebrata</taxon>
        <taxon>Euteleostomi</taxon>
        <taxon>Archelosauria</taxon>
        <taxon>Archosauria</taxon>
        <taxon>Dinosauria</taxon>
        <taxon>Saurischia</taxon>
        <taxon>Theropoda</taxon>
        <taxon>Coelurosauria</taxon>
        <taxon>Aves</taxon>
        <taxon>Neognathae</taxon>
        <taxon>Galloanserae</taxon>
        <taxon>Galliformes</taxon>
        <taxon>Odontophoridae</taxon>
        <taxon>Odontophorus</taxon>
    </lineage>
</organism>
<evidence type="ECO:0000256" key="2">
    <source>
        <dbReference type="ARBA" id="ARBA00004613"/>
    </source>
</evidence>
<dbReference type="Proteomes" id="UP000522663">
    <property type="component" value="Unassembled WGS sequence"/>
</dbReference>
<evidence type="ECO:0000256" key="9">
    <source>
        <dbReference type="ARBA" id="ARBA00023157"/>
    </source>
</evidence>
<keyword evidence="8 17" id="KW-0472">Membrane</keyword>
<evidence type="ECO:0000256" key="10">
    <source>
        <dbReference type="ARBA" id="ARBA00023180"/>
    </source>
</evidence>
<feature type="transmembrane region" description="Helical" evidence="17">
    <location>
        <begin position="514"/>
        <end position="535"/>
    </location>
</feature>
<accession>A0A7K9YLE3</accession>
<evidence type="ECO:0000256" key="16">
    <source>
        <dbReference type="SAM" id="MobiDB-lite"/>
    </source>
</evidence>
<gene>
    <name evidence="20" type="primary">Pigr_0</name>
    <name evidence="20" type="ORF">ODOGUJ_R09766</name>
</gene>
<keyword evidence="5 17" id="KW-0812">Transmembrane</keyword>
<evidence type="ECO:0000256" key="7">
    <source>
        <dbReference type="ARBA" id="ARBA00022989"/>
    </source>
</evidence>
<dbReference type="EMBL" id="VXAB01007080">
    <property type="protein sequence ID" value="NXJ10107.1"/>
    <property type="molecule type" value="Genomic_DNA"/>
</dbReference>
<name>A0A7K9YLE3_9GALL</name>
<evidence type="ECO:0000256" key="12">
    <source>
        <dbReference type="ARBA" id="ARBA00049599"/>
    </source>
</evidence>
<feature type="compositionally biased region" description="Polar residues" evidence="16">
    <location>
        <begin position="627"/>
        <end position="636"/>
    </location>
</feature>
<dbReference type="Gene3D" id="2.60.40.10">
    <property type="entry name" value="Immunoglobulins"/>
    <property type="match status" value="4"/>
</dbReference>
<dbReference type="SMART" id="SM00409">
    <property type="entry name" value="IG"/>
    <property type="match status" value="4"/>
</dbReference>
<evidence type="ECO:0000256" key="11">
    <source>
        <dbReference type="ARBA" id="ARBA00023319"/>
    </source>
</evidence>
<keyword evidence="10" id="KW-0325">Glycoprotein</keyword>
<comment type="caution">
    <text evidence="20">The sequence shown here is derived from an EMBL/GenBank/DDBJ whole genome shotgun (WGS) entry which is preliminary data.</text>
</comment>
<evidence type="ECO:0000256" key="8">
    <source>
        <dbReference type="ARBA" id="ARBA00023136"/>
    </source>
</evidence>
<dbReference type="SMART" id="SM00406">
    <property type="entry name" value="IGv"/>
    <property type="match status" value="2"/>
</dbReference>
<feature type="region of interest" description="Disordered" evidence="16">
    <location>
        <begin position="480"/>
        <end position="512"/>
    </location>
</feature>
<keyword evidence="21" id="KW-1185">Reference proteome</keyword>
<comment type="subunit">
    <text evidence="14">Interacts (mainly via CDR1-like domain) with dimeric IgA. Interacts (mainly via CDR2-like domain) with pentameric IgM.</text>
</comment>
<evidence type="ECO:0000313" key="20">
    <source>
        <dbReference type="EMBL" id="NXJ10107.1"/>
    </source>
</evidence>
<feature type="signal peptide" evidence="18">
    <location>
        <begin position="1"/>
        <end position="19"/>
    </location>
</feature>
<dbReference type="InterPro" id="IPR036179">
    <property type="entry name" value="Ig-like_dom_sf"/>
</dbReference>
<keyword evidence="6 18" id="KW-0732">Signal</keyword>
<dbReference type="AlphaFoldDB" id="A0A7K9YLE3"/>
<protein>
    <recommendedName>
        <fullName evidence="15">Polymeric immunoglobulin receptor</fullName>
    </recommendedName>
</protein>
<evidence type="ECO:0000256" key="4">
    <source>
        <dbReference type="ARBA" id="ARBA00022525"/>
    </source>
</evidence>
<comment type="subcellular location">
    <subcellularLocation>
        <location evidence="1">Cell membrane</location>
        <topology evidence="1">Single-pass type I membrane protein</topology>
    </subcellularLocation>
    <subcellularLocation>
        <location evidence="2">Secreted</location>
    </subcellularLocation>
</comment>
<evidence type="ECO:0000256" key="1">
    <source>
        <dbReference type="ARBA" id="ARBA00004251"/>
    </source>
</evidence>
<evidence type="ECO:0000256" key="3">
    <source>
        <dbReference type="ARBA" id="ARBA00022475"/>
    </source>
</evidence>
<dbReference type="CDD" id="cd05716">
    <property type="entry name" value="IgV_pIgR_like"/>
    <property type="match status" value="4"/>
</dbReference>
<sequence>MTFLVFILLLSFLSAESAGSRYPPKSILNPVFGPRQVYGLIDGSVTIKCFYPPTTVNQHDRKYWCRESSRSCVTVVSTNGYTARGYQGRATVTDFPEQGVMLVNISQLTLADQGTYQCGVGINGRGLSYRVSLDISEGPNTLEEAELFYVELQGSVSMSCDFGEDYASSRKYLCKMEKSGCRNIIDTHGNIDLDFQGRVLLSNENTEGAFNIMITQVDWEDAGLYLCGVGFYEEYGETKELDLHVYEGTKVPQGKHTIFGVDGSSATIECHYDPTKNYSLKYLCKWRTAGCARIIDNTGFLPAAYEGRVAMFDNPKNGTLSIVLNQLRSSDEGYYWCMTDDHRERKTSKELKIIEGEPGLTGSKEVQAKVGSRVDLTCSYTCKYYSYEKYWCKWSSDGCTPLTASDQSHPGPDISCDTANKTLILSLDPVTVEDQGWYWCGVRRNGRYGETMAVSVRVDGGKAADISPELLDLEASNAAAPDGAVPQDRANSDAGVQRAAASESSEQSSGSNTLPLVLGPIGAVLLVLATAFAVFKYRQIRRSDLVSVGSYRTNVSMSDFESAKEYGANDNICMKQTQETQLGGDEFVPTTANTESTAETKKAKRGSKEDADLTYSASLLTSSTTTQNPMGDNTAPTAAPPLWGGSV</sequence>
<evidence type="ECO:0000256" key="15">
    <source>
        <dbReference type="ARBA" id="ARBA00049745"/>
    </source>
</evidence>
<dbReference type="PANTHER" id="PTHR11860:SF82">
    <property type="entry name" value="POLYMERIC IMMUNOGLOBULIN RECEPTOR"/>
    <property type="match status" value="1"/>
</dbReference>
<dbReference type="GO" id="GO:0004888">
    <property type="term" value="F:transmembrane signaling receptor activity"/>
    <property type="evidence" value="ECO:0007669"/>
    <property type="project" value="TreeGrafter"/>
</dbReference>
<dbReference type="InterPro" id="IPR007110">
    <property type="entry name" value="Ig-like_dom"/>
</dbReference>
<dbReference type="OrthoDB" id="6157407at2759"/>
<evidence type="ECO:0000256" key="6">
    <source>
        <dbReference type="ARBA" id="ARBA00022729"/>
    </source>
</evidence>
<feature type="compositionally biased region" description="Basic and acidic residues" evidence="16">
    <location>
        <begin position="598"/>
        <end position="609"/>
    </location>
</feature>
<dbReference type="InterPro" id="IPR013783">
    <property type="entry name" value="Ig-like_fold"/>
</dbReference>
<keyword evidence="4" id="KW-0964">Secreted</keyword>
<feature type="domain" description="Ig-like" evidence="19">
    <location>
        <begin position="252"/>
        <end position="348"/>
    </location>
</feature>
<evidence type="ECO:0000256" key="17">
    <source>
        <dbReference type="SAM" id="Phobius"/>
    </source>
</evidence>
<dbReference type="GO" id="GO:0005886">
    <property type="term" value="C:plasma membrane"/>
    <property type="evidence" value="ECO:0007669"/>
    <property type="project" value="UniProtKB-SubCell"/>
</dbReference>
<keyword evidence="11" id="KW-0393">Immunoglobulin domain</keyword>
<evidence type="ECO:0000256" key="5">
    <source>
        <dbReference type="ARBA" id="ARBA00022692"/>
    </source>
</evidence>
<keyword evidence="3" id="KW-1003">Cell membrane</keyword>
<dbReference type="InterPro" id="IPR013106">
    <property type="entry name" value="Ig_V-set"/>
</dbReference>
<evidence type="ECO:0000256" key="18">
    <source>
        <dbReference type="SAM" id="SignalP"/>
    </source>
</evidence>
<comment type="function">
    <text evidence="13">Through its N-linked glycans ensures anchoring of secretory IgA (sIgA) molecules to mucus lining the epithelial surface to neutralize extracellular pathogens. On its own (free form) may act as a non-specific microbial scavenger to prevent pathogen interaction with epithelial cells.</text>
</comment>
<evidence type="ECO:0000313" key="21">
    <source>
        <dbReference type="Proteomes" id="UP000522663"/>
    </source>
</evidence>
<evidence type="ECO:0000256" key="14">
    <source>
        <dbReference type="ARBA" id="ARBA00049678"/>
    </source>
</evidence>
<dbReference type="GO" id="GO:0005576">
    <property type="term" value="C:extracellular region"/>
    <property type="evidence" value="ECO:0007669"/>
    <property type="project" value="UniProtKB-SubCell"/>
</dbReference>
<feature type="domain" description="Ig-like" evidence="19">
    <location>
        <begin position="358"/>
        <end position="457"/>
    </location>
</feature>
<proteinExistence type="predicted"/>
<comment type="function">
    <text evidence="12">Mediates selective transcytosis of polymeric IgA and IgM across mucosal epithelial cells. Binds polymeric IgA and IgM at the basolateral surface of epithelial cells. The complex is then transported across the cell to be secreted at the apical surface. During this process, a cleavage occurs that separates the extracellular (known as the secretory component) from the transmembrane segment.</text>
</comment>
<dbReference type="PROSITE" id="PS50835">
    <property type="entry name" value="IG_LIKE"/>
    <property type="match status" value="3"/>
</dbReference>
<feature type="region of interest" description="Disordered" evidence="16">
    <location>
        <begin position="623"/>
        <end position="647"/>
    </location>
</feature>
<evidence type="ECO:0000259" key="19">
    <source>
        <dbReference type="PROSITE" id="PS50835"/>
    </source>
</evidence>
<feature type="compositionally biased region" description="Low complexity" evidence="16">
    <location>
        <begin position="499"/>
        <end position="511"/>
    </location>
</feature>
<feature type="domain" description="Ig-like" evidence="19">
    <location>
        <begin position="24"/>
        <end position="134"/>
    </location>
</feature>
<dbReference type="PANTHER" id="PTHR11860">
    <property type="entry name" value="POLYMERIC-IMMUNOGLOBULIN RECEPTOR"/>
    <property type="match status" value="1"/>
</dbReference>
<feature type="non-terminal residue" evidence="20">
    <location>
        <position position="1"/>
    </location>
</feature>
<feature type="chain" id="PRO_5029708574" description="Polymeric immunoglobulin receptor" evidence="18">
    <location>
        <begin position="20"/>
        <end position="647"/>
    </location>
</feature>
<feature type="region of interest" description="Disordered" evidence="16">
    <location>
        <begin position="586"/>
        <end position="609"/>
    </location>
</feature>
<keyword evidence="7 17" id="KW-1133">Transmembrane helix</keyword>
<dbReference type="Pfam" id="PF07686">
    <property type="entry name" value="V-set"/>
    <property type="match status" value="4"/>
</dbReference>
<dbReference type="InterPro" id="IPR050671">
    <property type="entry name" value="CD300_family_receptors"/>
</dbReference>
<keyword evidence="9" id="KW-1015">Disulfide bond</keyword>
<reference evidence="20 21" key="1">
    <citation type="submission" date="2019-09" db="EMBL/GenBank/DDBJ databases">
        <title>Bird 10,000 Genomes (B10K) Project - Family phase.</title>
        <authorList>
            <person name="Zhang G."/>
        </authorList>
    </citation>
    <scope>NUCLEOTIDE SEQUENCE [LARGE SCALE GENOMIC DNA]</scope>
    <source>
        <strain evidence="20">B10K-DU-001-53</strain>
        <tissue evidence="20">Muscle</tissue>
    </source>
</reference>
<dbReference type="SUPFAM" id="SSF48726">
    <property type="entry name" value="Immunoglobulin"/>
    <property type="match status" value="4"/>
</dbReference>
<evidence type="ECO:0000256" key="13">
    <source>
        <dbReference type="ARBA" id="ARBA00049604"/>
    </source>
</evidence>
<dbReference type="InterPro" id="IPR003599">
    <property type="entry name" value="Ig_sub"/>
</dbReference>
<feature type="non-terminal residue" evidence="20">
    <location>
        <position position="647"/>
    </location>
</feature>